<proteinExistence type="predicted"/>
<reference evidence="1 2" key="2">
    <citation type="journal article" date="2022" name="Mol. Ecol. Resour.">
        <title>The genomes of chicory, endive, great burdock and yacon provide insights into Asteraceae paleo-polyploidization history and plant inulin production.</title>
        <authorList>
            <person name="Fan W."/>
            <person name="Wang S."/>
            <person name="Wang H."/>
            <person name="Wang A."/>
            <person name="Jiang F."/>
            <person name="Liu H."/>
            <person name="Zhao H."/>
            <person name="Xu D."/>
            <person name="Zhang Y."/>
        </authorList>
    </citation>
    <scope>NUCLEOTIDE SEQUENCE [LARGE SCALE GENOMIC DNA]</scope>
    <source>
        <strain evidence="2">cv. Yunnan</strain>
        <tissue evidence="1">Leaves</tissue>
    </source>
</reference>
<evidence type="ECO:0000313" key="2">
    <source>
        <dbReference type="Proteomes" id="UP001056120"/>
    </source>
</evidence>
<name>A0ACB9GJW5_9ASTR</name>
<dbReference type="Proteomes" id="UP001056120">
    <property type="component" value="Linkage Group LG14"/>
</dbReference>
<keyword evidence="2" id="KW-1185">Reference proteome</keyword>
<gene>
    <name evidence="1" type="ORF">L1987_42843</name>
</gene>
<evidence type="ECO:0000313" key="1">
    <source>
        <dbReference type="EMBL" id="KAI3783757.1"/>
    </source>
</evidence>
<protein>
    <submittedName>
        <fullName evidence="1">Uncharacterized protein</fullName>
    </submittedName>
</protein>
<dbReference type="EMBL" id="CM042031">
    <property type="protein sequence ID" value="KAI3783757.1"/>
    <property type="molecule type" value="Genomic_DNA"/>
</dbReference>
<accession>A0ACB9GJW5</accession>
<organism evidence="1 2">
    <name type="scientific">Smallanthus sonchifolius</name>
    <dbReference type="NCBI Taxonomy" id="185202"/>
    <lineage>
        <taxon>Eukaryota</taxon>
        <taxon>Viridiplantae</taxon>
        <taxon>Streptophyta</taxon>
        <taxon>Embryophyta</taxon>
        <taxon>Tracheophyta</taxon>
        <taxon>Spermatophyta</taxon>
        <taxon>Magnoliopsida</taxon>
        <taxon>eudicotyledons</taxon>
        <taxon>Gunneridae</taxon>
        <taxon>Pentapetalae</taxon>
        <taxon>asterids</taxon>
        <taxon>campanulids</taxon>
        <taxon>Asterales</taxon>
        <taxon>Asteraceae</taxon>
        <taxon>Asteroideae</taxon>
        <taxon>Heliantheae alliance</taxon>
        <taxon>Millerieae</taxon>
        <taxon>Smallanthus</taxon>
    </lineage>
</organism>
<comment type="caution">
    <text evidence="1">The sequence shown here is derived from an EMBL/GenBank/DDBJ whole genome shotgun (WGS) entry which is preliminary data.</text>
</comment>
<sequence>MKPYYLDTFLSIANDCMHKHRRHRPTMGKVVKELEALEHQLALEDHIAIEDQIASEDQIGKQVMLWGSTSGGDPWSFMVNKHEKLMEITIDHHNWIHSISFTKKDLDGTLHSSQTYGASNGPSSRPISETVFQNPVFVGFRIRHRQESTVYGDAFRLCLFDYGGGCADGGNRRRHRNGVER</sequence>
<reference evidence="2" key="1">
    <citation type="journal article" date="2022" name="Mol. Ecol. Resour.">
        <title>The genomes of chicory, endive, great burdock and yacon provide insights into Asteraceae palaeo-polyploidization history and plant inulin production.</title>
        <authorList>
            <person name="Fan W."/>
            <person name="Wang S."/>
            <person name="Wang H."/>
            <person name="Wang A."/>
            <person name="Jiang F."/>
            <person name="Liu H."/>
            <person name="Zhao H."/>
            <person name="Xu D."/>
            <person name="Zhang Y."/>
        </authorList>
    </citation>
    <scope>NUCLEOTIDE SEQUENCE [LARGE SCALE GENOMIC DNA]</scope>
    <source>
        <strain evidence="2">cv. Yunnan</strain>
    </source>
</reference>